<accession>A0AAD9VK98</accession>
<comment type="caution">
    <text evidence="2">The sequence shown here is derived from an EMBL/GenBank/DDBJ whole genome shotgun (WGS) entry which is preliminary data.</text>
</comment>
<name>A0AAD9VK98_9HYME</name>
<gene>
    <name evidence="2" type="ORF">KPH14_012705</name>
</gene>
<dbReference type="AlphaFoldDB" id="A0AAD9VK98"/>
<dbReference type="GO" id="GO:0003824">
    <property type="term" value="F:catalytic activity"/>
    <property type="evidence" value="ECO:0007669"/>
    <property type="project" value="InterPro"/>
</dbReference>
<reference evidence="2" key="1">
    <citation type="submission" date="2021-08" db="EMBL/GenBank/DDBJ databases">
        <authorList>
            <person name="Misof B."/>
            <person name="Oliver O."/>
            <person name="Podsiadlowski L."/>
            <person name="Donath A."/>
            <person name="Peters R."/>
            <person name="Mayer C."/>
            <person name="Rust J."/>
            <person name="Gunkel S."/>
            <person name="Lesny P."/>
            <person name="Martin S."/>
            <person name="Oeyen J.P."/>
            <person name="Petersen M."/>
            <person name="Panagiotis P."/>
            <person name="Wilbrandt J."/>
            <person name="Tanja T."/>
        </authorList>
    </citation>
    <scope>NUCLEOTIDE SEQUENCE</scope>
    <source>
        <strain evidence="2">GBR_01_08_01A</strain>
        <tissue evidence="2">Thorax + abdomen</tissue>
    </source>
</reference>
<dbReference type="Pfam" id="PF14529">
    <property type="entry name" value="Exo_endo_phos_2"/>
    <property type="match status" value="1"/>
</dbReference>
<evidence type="ECO:0000313" key="3">
    <source>
        <dbReference type="Proteomes" id="UP001258017"/>
    </source>
</evidence>
<dbReference type="InterPro" id="IPR036691">
    <property type="entry name" value="Endo/exonu/phosph_ase_sf"/>
</dbReference>
<dbReference type="Proteomes" id="UP001258017">
    <property type="component" value="Unassembled WGS sequence"/>
</dbReference>
<reference evidence="2" key="2">
    <citation type="journal article" date="2023" name="Commun. Biol.">
        <title>Intrasexual cuticular hydrocarbon dimorphism in a wasp sheds light on hydrocarbon biosynthesis genes in Hymenoptera.</title>
        <authorList>
            <person name="Moris V.C."/>
            <person name="Podsiadlowski L."/>
            <person name="Martin S."/>
            <person name="Oeyen J.P."/>
            <person name="Donath A."/>
            <person name="Petersen M."/>
            <person name="Wilbrandt J."/>
            <person name="Misof B."/>
            <person name="Liedtke D."/>
            <person name="Thamm M."/>
            <person name="Scheiner R."/>
            <person name="Schmitt T."/>
            <person name="Niehuis O."/>
        </authorList>
    </citation>
    <scope>NUCLEOTIDE SEQUENCE</scope>
    <source>
        <strain evidence="2">GBR_01_08_01A</strain>
    </source>
</reference>
<dbReference type="Gene3D" id="3.60.10.10">
    <property type="entry name" value="Endonuclease/exonuclease/phosphatase"/>
    <property type="match status" value="1"/>
</dbReference>
<dbReference type="EMBL" id="JAIFRP010004244">
    <property type="protein sequence ID" value="KAK2577594.1"/>
    <property type="molecule type" value="Genomic_DNA"/>
</dbReference>
<feature type="domain" description="Endonuclease/exonuclease/phosphatase" evidence="1">
    <location>
        <begin position="269"/>
        <end position="354"/>
    </location>
</feature>
<dbReference type="InterPro" id="IPR005135">
    <property type="entry name" value="Endo/exonuclease/phosphatase"/>
</dbReference>
<evidence type="ECO:0000313" key="2">
    <source>
        <dbReference type="EMBL" id="KAK2577594.1"/>
    </source>
</evidence>
<proteinExistence type="predicted"/>
<dbReference type="SUPFAM" id="SSF56219">
    <property type="entry name" value="DNase I-like"/>
    <property type="match status" value="1"/>
</dbReference>
<sequence>MEDVNPNKEERTKVRKAPIKKSPPIVIHGRIGTHAKFLESLKNIITYKFHIKYHKDKTEVFTTINLKQEKPAKCINCEGDHPANTTICQAYQERVNWIKGGRKPVGLTRTSEGRPAQAPNISYVKQFPTLRDYNSEREGENYDTWGNRVNKISNKWNQVPKTGQSELDDFYTLTRKLKEINKLCNIKEMLNMVREFKRHLIVCKTKGEQFQTFINFCDMLDNQNGKDVTDNSTGGILVCIKNGLSCKEIKINNQVSIECIGLRLPNKTYLVAAYNKPKNFFGNRELDLITNIGSKVILVGDLNARHTSWNNHSSNSQGTKIFKYILNNTCSILYPNKPTHYPSNGSTPSTTDIAL</sequence>
<keyword evidence="3" id="KW-1185">Reference proteome</keyword>
<organism evidence="2 3">
    <name type="scientific">Odynerus spinipes</name>
    <dbReference type="NCBI Taxonomy" id="1348599"/>
    <lineage>
        <taxon>Eukaryota</taxon>
        <taxon>Metazoa</taxon>
        <taxon>Ecdysozoa</taxon>
        <taxon>Arthropoda</taxon>
        <taxon>Hexapoda</taxon>
        <taxon>Insecta</taxon>
        <taxon>Pterygota</taxon>
        <taxon>Neoptera</taxon>
        <taxon>Endopterygota</taxon>
        <taxon>Hymenoptera</taxon>
        <taxon>Apocrita</taxon>
        <taxon>Aculeata</taxon>
        <taxon>Vespoidea</taxon>
        <taxon>Vespidae</taxon>
        <taxon>Eumeninae</taxon>
        <taxon>Odynerus</taxon>
    </lineage>
</organism>
<protein>
    <recommendedName>
        <fullName evidence="1">Endonuclease/exonuclease/phosphatase domain-containing protein</fullName>
    </recommendedName>
</protein>
<evidence type="ECO:0000259" key="1">
    <source>
        <dbReference type="Pfam" id="PF14529"/>
    </source>
</evidence>